<evidence type="ECO:0000313" key="10">
    <source>
        <dbReference type="EMBL" id="MUG73712.1"/>
    </source>
</evidence>
<dbReference type="RefSeq" id="WP_127610036.1">
    <property type="nucleotide sequence ID" value="NZ_JARTHJ010000134.1"/>
</dbReference>
<dbReference type="UniPathway" id="UPA00078">
    <property type="reaction ID" value="UER00161"/>
</dbReference>
<feature type="binding site" evidence="9">
    <location>
        <position position="56"/>
    </location>
    <ligand>
        <name>Mg(2+)</name>
        <dbReference type="ChEBI" id="CHEBI:18420"/>
    </ligand>
</feature>
<comment type="catalytic activity">
    <reaction evidence="8">
        <text>(7R,8S)-8-amino-7-(carboxyamino)nonanoate + ATP = (4R,5S)-dethiobiotin + ADP + phosphate + H(+)</text>
        <dbReference type="Rhea" id="RHEA:63684"/>
        <dbReference type="ChEBI" id="CHEBI:15378"/>
        <dbReference type="ChEBI" id="CHEBI:30616"/>
        <dbReference type="ChEBI" id="CHEBI:43474"/>
        <dbReference type="ChEBI" id="CHEBI:149470"/>
        <dbReference type="ChEBI" id="CHEBI:149473"/>
        <dbReference type="ChEBI" id="CHEBI:456216"/>
    </reaction>
</comment>
<dbReference type="Gene3D" id="3.40.50.300">
    <property type="entry name" value="P-loop containing nucleotide triphosphate hydrolases"/>
    <property type="match status" value="1"/>
</dbReference>
<dbReference type="AlphaFoldDB" id="A0A7X2ZF19"/>
<evidence type="ECO:0000256" key="2">
    <source>
        <dbReference type="ARBA" id="ARBA00022598"/>
    </source>
</evidence>
<keyword evidence="1 9" id="KW-0963">Cytoplasm</keyword>
<comment type="catalytic activity">
    <reaction evidence="9">
        <text>(7R,8S)-7,8-diammoniononanoate + CO2 + ATP = (4R,5S)-dethiobiotin + ADP + phosphate + 3 H(+)</text>
        <dbReference type="Rhea" id="RHEA:15805"/>
        <dbReference type="ChEBI" id="CHEBI:15378"/>
        <dbReference type="ChEBI" id="CHEBI:16526"/>
        <dbReference type="ChEBI" id="CHEBI:30616"/>
        <dbReference type="ChEBI" id="CHEBI:43474"/>
        <dbReference type="ChEBI" id="CHEBI:149469"/>
        <dbReference type="ChEBI" id="CHEBI:149473"/>
        <dbReference type="ChEBI" id="CHEBI:456216"/>
        <dbReference type="EC" id="6.3.3.3"/>
    </reaction>
</comment>
<dbReference type="HAMAP" id="MF_00336">
    <property type="entry name" value="BioD"/>
    <property type="match status" value="1"/>
</dbReference>
<evidence type="ECO:0000256" key="1">
    <source>
        <dbReference type="ARBA" id="ARBA00022490"/>
    </source>
</evidence>
<keyword evidence="11" id="KW-1185">Reference proteome</keyword>
<evidence type="ECO:0000256" key="7">
    <source>
        <dbReference type="ARBA" id="ARBA00022842"/>
    </source>
</evidence>
<feature type="binding site" evidence="9">
    <location>
        <position position="17"/>
    </location>
    <ligand>
        <name>Mg(2+)</name>
        <dbReference type="ChEBI" id="CHEBI:18420"/>
    </ligand>
</feature>
<keyword evidence="4 9" id="KW-0547">Nucleotide-binding</keyword>
<dbReference type="GO" id="GO:0005829">
    <property type="term" value="C:cytosol"/>
    <property type="evidence" value="ECO:0007669"/>
    <property type="project" value="TreeGrafter"/>
</dbReference>
<dbReference type="EC" id="6.3.3.3" evidence="9"/>
<dbReference type="PANTHER" id="PTHR43210:SF2">
    <property type="entry name" value="ATP-DEPENDENT DETHIOBIOTIN SYNTHETASE BIOD 2"/>
    <property type="match status" value="1"/>
</dbReference>
<feature type="binding site" evidence="9">
    <location>
        <position position="46"/>
    </location>
    <ligand>
        <name>substrate</name>
    </ligand>
</feature>
<comment type="subunit">
    <text evidence="9">Homodimer.</text>
</comment>
<protein>
    <recommendedName>
        <fullName evidence="9">ATP-dependent dethiobiotin synthetase BioD</fullName>
        <ecNumber evidence="9">6.3.3.3</ecNumber>
    </recommendedName>
    <alternativeName>
        <fullName evidence="9">DTB synthetase</fullName>
        <shortName evidence="9">DTBS</shortName>
    </alternativeName>
    <alternativeName>
        <fullName evidence="9">Dethiobiotin synthase</fullName>
    </alternativeName>
</protein>
<name>A0A7X2ZF19_9BACL</name>
<dbReference type="CDD" id="cd03109">
    <property type="entry name" value="DTBS"/>
    <property type="match status" value="1"/>
</dbReference>
<comment type="subcellular location">
    <subcellularLocation>
        <location evidence="9">Cytoplasm</location>
    </subcellularLocation>
</comment>
<comment type="caution">
    <text evidence="10">The sequence shown here is derived from an EMBL/GenBank/DDBJ whole genome shotgun (WGS) entry which is preliminary data.</text>
</comment>
<dbReference type="GO" id="GO:0009102">
    <property type="term" value="P:biotin biosynthetic process"/>
    <property type="evidence" value="ECO:0007669"/>
    <property type="project" value="UniProtKB-UniRule"/>
</dbReference>
<evidence type="ECO:0000256" key="4">
    <source>
        <dbReference type="ARBA" id="ARBA00022741"/>
    </source>
</evidence>
<comment type="pathway">
    <text evidence="9">Cofactor biosynthesis; biotin biosynthesis; biotin from 7,8-diaminononanoate: step 1/2.</text>
</comment>
<dbReference type="GO" id="GO:0005524">
    <property type="term" value="F:ATP binding"/>
    <property type="evidence" value="ECO:0007669"/>
    <property type="project" value="UniProtKB-UniRule"/>
</dbReference>
<feature type="binding site" evidence="9">
    <location>
        <position position="117"/>
    </location>
    <ligand>
        <name>Mg(2+)</name>
        <dbReference type="ChEBI" id="CHEBI:18420"/>
    </ligand>
</feature>
<dbReference type="InterPro" id="IPR004472">
    <property type="entry name" value="DTB_synth_BioD"/>
</dbReference>
<comment type="caution">
    <text evidence="9">Lacks conserved residue(s) required for the propagation of feature annotation.</text>
</comment>
<reference evidence="10 11" key="1">
    <citation type="submission" date="2019-11" db="EMBL/GenBank/DDBJ databases">
        <title>Draft genome sequences of five Paenibacillus species of dairy origin.</title>
        <authorList>
            <person name="Olajide A.M."/>
            <person name="Chen S."/>
            <person name="Lapointe G."/>
        </authorList>
    </citation>
    <scope>NUCLEOTIDE SEQUENCE [LARGE SCALE GENOMIC DNA]</scope>
    <source>
        <strain evidence="10 11">2CS3</strain>
    </source>
</reference>
<dbReference type="Proteomes" id="UP000450917">
    <property type="component" value="Unassembled WGS sequence"/>
</dbReference>
<keyword evidence="2 9" id="KW-0436">Ligase</keyword>
<evidence type="ECO:0000313" key="11">
    <source>
        <dbReference type="Proteomes" id="UP000450917"/>
    </source>
</evidence>
<dbReference type="EMBL" id="WNZX01000031">
    <property type="protein sequence ID" value="MUG73712.1"/>
    <property type="molecule type" value="Genomic_DNA"/>
</dbReference>
<keyword evidence="3 9" id="KW-0479">Metal-binding</keyword>
<comment type="similarity">
    <text evidence="9">Belongs to the dethiobiotin synthetase family.</text>
</comment>
<proteinExistence type="inferred from homology"/>
<comment type="function">
    <text evidence="9">Catalyzes a mechanistically unusual reaction, the ATP-dependent insertion of CO2 between the N7 and N8 nitrogen atoms of 7,8-diaminopelargonic acid (DAPA, also called 7,8-diammoniononanoate) to form a ureido ring.</text>
</comment>
<evidence type="ECO:0000256" key="6">
    <source>
        <dbReference type="ARBA" id="ARBA00022840"/>
    </source>
</evidence>
<evidence type="ECO:0000256" key="9">
    <source>
        <dbReference type="HAMAP-Rule" id="MF_00336"/>
    </source>
</evidence>
<dbReference type="Pfam" id="PF13500">
    <property type="entry name" value="AAA_26"/>
    <property type="match status" value="1"/>
</dbReference>
<comment type="cofactor">
    <cofactor evidence="9">
        <name>Mg(2+)</name>
        <dbReference type="ChEBI" id="CHEBI:18420"/>
    </cofactor>
</comment>
<dbReference type="SUPFAM" id="SSF52540">
    <property type="entry name" value="P-loop containing nucleoside triphosphate hydrolases"/>
    <property type="match status" value="1"/>
</dbReference>
<keyword evidence="7 9" id="KW-0460">Magnesium</keyword>
<dbReference type="GO" id="GO:0004141">
    <property type="term" value="F:dethiobiotin synthase activity"/>
    <property type="evidence" value="ECO:0007669"/>
    <property type="project" value="UniProtKB-UniRule"/>
</dbReference>
<keyword evidence="5 9" id="KW-0093">Biotin biosynthesis</keyword>
<feature type="active site" evidence="9">
    <location>
        <position position="42"/>
    </location>
</feature>
<evidence type="ECO:0000256" key="5">
    <source>
        <dbReference type="ARBA" id="ARBA00022756"/>
    </source>
</evidence>
<keyword evidence="6 9" id="KW-0067">ATP-binding</keyword>
<dbReference type="GO" id="GO:0000287">
    <property type="term" value="F:magnesium ion binding"/>
    <property type="evidence" value="ECO:0007669"/>
    <property type="project" value="UniProtKB-UniRule"/>
</dbReference>
<evidence type="ECO:0000256" key="3">
    <source>
        <dbReference type="ARBA" id="ARBA00022723"/>
    </source>
</evidence>
<dbReference type="InterPro" id="IPR027417">
    <property type="entry name" value="P-loop_NTPase"/>
</dbReference>
<dbReference type="PANTHER" id="PTHR43210">
    <property type="entry name" value="DETHIOBIOTIN SYNTHETASE"/>
    <property type="match status" value="1"/>
</dbReference>
<gene>
    <name evidence="9 10" type="primary">bioD</name>
    <name evidence="10" type="ORF">GNP93_24195</name>
</gene>
<evidence type="ECO:0000256" key="8">
    <source>
        <dbReference type="ARBA" id="ARBA00047386"/>
    </source>
</evidence>
<organism evidence="10 11">
    <name type="scientific">Paenibacillus validus</name>
    <dbReference type="NCBI Taxonomy" id="44253"/>
    <lineage>
        <taxon>Bacteria</taxon>
        <taxon>Bacillati</taxon>
        <taxon>Bacillota</taxon>
        <taxon>Bacilli</taxon>
        <taxon>Bacillales</taxon>
        <taxon>Paenibacillaceae</taxon>
        <taxon>Paenibacillus</taxon>
    </lineage>
</organism>
<feature type="binding site" evidence="9">
    <location>
        <begin position="117"/>
        <end position="120"/>
    </location>
    <ligand>
        <name>ATP</name>
        <dbReference type="ChEBI" id="CHEBI:30616"/>
    </ligand>
</feature>
<feature type="binding site" evidence="9">
    <location>
        <position position="56"/>
    </location>
    <ligand>
        <name>ATP</name>
        <dbReference type="ChEBI" id="CHEBI:30616"/>
    </ligand>
</feature>
<dbReference type="PIRSF" id="PIRSF006755">
    <property type="entry name" value="DTB_synth"/>
    <property type="match status" value="1"/>
</dbReference>
<dbReference type="NCBIfam" id="TIGR00347">
    <property type="entry name" value="bioD"/>
    <property type="match status" value="1"/>
</dbReference>
<accession>A0A7X2ZF19</accession>
<sequence>MRKGLFVTGTDTNVGKTWVTAALAAYTFRKLGGLPSPVEIWKPVQSGVQLGDPDADSFRLAYGSGLPQTEPETVTITLREPLAPWVAAEREGKTIGWAALESEGRRRMTEGGPLLVEGAGGLLVPLTGDRTVADLALALGLPLLIVARATLGTVNHTLMTIECARSRGLDVAGVILNGYEEENDTSLVDNVRMIERFGGTSVWATLPWMPMERMLSNPIEWGKWRHVWTELLEERLRWNEIGRFFEGEPMV</sequence>